<organism evidence="1 2">
    <name type="scientific">Neolewinella litorea</name>
    <dbReference type="NCBI Taxonomy" id="2562452"/>
    <lineage>
        <taxon>Bacteria</taxon>
        <taxon>Pseudomonadati</taxon>
        <taxon>Bacteroidota</taxon>
        <taxon>Saprospiria</taxon>
        <taxon>Saprospirales</taxon>
        <taxon>Lewinellaceae</taxon>
        <taxon>Neolewinella</taxon>
    </lineage>
</organism>
<proteinExistence type="predicted"/>
<dbReference type="InterPro" id="IPR058060">
    <property type="entry name" value="HYC_CC_PP"/>
</dbReference>
<keyword evidence="2" id="KW-1185">Reference proteome</keyword>
<dbReference type="OrthoDB" id="1493875at2"/>
<protein>
    <submittedName>
        <fullName evidence="1">Uncharacterized protein</fullName>
    </submittedName>
</protein>
<accession>A0A4S4NL47</accession>
<dbReference type="RefSeq" id="WP_136458414.1">
    <property type="nucleotide sequence ID" value="NZ_SRSF01000003.1"/>
</dbReference>
<dbReference type="NCBIfam" id="NF047658">
    <property type="entry name" value="HYC_CC_PP"/>
    <property type="match status" value="1"/>
</dbReference>
<evidence type="ECO:0000313" key="1">
    <source>
        <dbReference type="EMBL" id="THH39675.1"/>
    </source>
</evidence>
<dbReference type="Proteomes" id="UP000308528">
    <property type="component" value="Unassembled WGS sequence"/>
</dbReference>
<reference evidence="1 2" key="1">
    <citation type="submission" date="2019-04" db="EMBL/GenBank/DDBJ databases">
        <title>Lewinella litorea sp. nov., isolated from a marine sand.</title>
        <authorList>
            <person name="Yoon J.-H."/>
        </authorList>
    </citation>
    <scope>NUCLEOTIDE SEQUENCE [LARGE SCALE GENOMIC DNA]</scope>
    <source>
        <strain evidence="1 2">HSMS-39</strain>
    </source>
</reference>
<comment type="caution">
    <text evidence="1">The sequence shown here is derived from an EMBL/GenBank/DDBJ whole genome shotgun (WGS) entry which is preliminary data.</text>
</comment>
<dbReference type="Pfam" id="PF26622">
    <property type="entry name" value="DUF8199"/>
    <property type="match status" value="1"/>
</dbReference>
<dbReference type="EMBL" id="SRSF01000003">
    <property type="protein sequence ID" value="THH39675.1"/>
    <property type="molecule type" value="Genomic_DNA"/>
</dbReference>
<dbReference type="InterPro" id="IPR058512">
    <property type="entry name" value="DUF8199"/>
</dbReference>
<evidence type="ECO:0000313" key="2">
    <source>
        <dbReference type="Proteomes" id="UP000308528"/>
    </source>
</evidence>
<gene>
    <name evidence="1" type="ORF">E4021_08640</name>
</gene>
<name>A0A4S4NL47_9BACT</name>
<sequence>MNQILPLFLAFTMLVGSVGVTVNRHFCMGELKSLSLFGDEQPCDMAQVKVKAPVCPMHAAPAKKGCCDDEHEFVQWDDDRQLSETIPLPALAWALPATPPALFPEFALHLRDAALRRFQNYRPPPLVIDVPSRWQVFRL</sequence>
<dbReference type="AlphaFoldDB" id="A0A4S4NL47"/>